<evidence type="ECO:0000313" key="1">
    <source>
        <dbReference type="EMBL" id="MCH7400156.1"/>
    </source>
</evidence>
<reference evidence="1" key="1">
    <citation type="submission" date="2022-03" db="EMBL/GenBank/DDBJ databases">
        <title>De novo assembled genomes of Belliella spp. (Cyclobacteriaceae) strains.</title>
        <authorList>
            <person name="Szabo A."/>
            <person name="Korponai K."/>
            <person name="Felfoldi T."/>
        </authorList>
    </citation>
    <scope>NUCLEOTIDE SEQUENCE</scope>
    <source>
        <strain evidence="1">DSM 107340</strain>
    </source>
</reference>
<dbReference type="RefSeq" id="WP_241276649.1">
    <property type="nucleotide sequence ID" value="NZ_JAKZGS010000030.1"/>
</dbReference>
<name>A0ABS9UU49_9BACT</name>
<gene>
    <name evidence="1" type="ORF">MM236_19335</name>
</gene>
<organism evidence="1 2">
    <name type="scientific">Belliella calami</name>
    <dbReference type="NCBI Taxonomy" id="2923436"/>
    <lineage>
        <taxon>Bacteria</taxon>
        <taxon>Pseudomonadati</taxon>
        <taxon>Bacteroidota</taxon>
        <taxon>Cytophagia</taxon>
        <taxon>Cytophagales</taxon>
        <taxon>Cyclobacteriaceae</taxon>
        <taxon>Belliella</taxon>
    </lineage>
</organism>
<comment type="caution">
    <text evidence="1">The sequence shown here is derived from an EMBL/GenBank/DDBJ whole genome shotgun (WGS) entry which is preliminary data.</text>
</comment>
<evidence type="ECO:0000313" key="2">
    <source>
        <dbReference type="Proteomes" id="UP001165488"/>
    </source>
</evidence>
<dbReference type="Proteomes" id="UP001165488">
    <property type="component" value="Unassembled WGS sequence"/>
</dbReference>
<proteinExistence type="predicted"/>
<dbReference type="EMBL" id="JAKZGS010000030">
    <property type="protein sequence ID" value="MCH7400156.1"/>
    <property type="molecule type" value="Genomic_DNA"/>
</dbReference>
<protein>
    <submittedName>
        <fullName evidence="1">Uncharacterized protein</fullName>
    </submittedName>
</protein>
<keyword evidence="2" id="KW-1185">Reference proteome</keyword>
<accession>A0ABS9UU49</accession>
<sequence>MKIKFTIQIQLIIGIFLSVLFLGTHDLSAQTRLSDSFNYAPGPLKNSSWVQQTAGTPNIAVVPGNLEYDYSFGVSMGNKVLLTSSGENVRRGFTPIPTGSTGQSAYFMQLLIRLYLIKLI</sequence>